<dbReference type="Pfam" id="PF05050">
    <property type="entry name" value="Methyltransf_21"/>
    <property type="match status" value="1"/>
</dbReference>
<dbReference type="Gene3D" id="3.40.50.150">
    <property type="entry name" value="Vaccinia Virus protein VP39"/>
    <property type="match status" value="1"/>
</dbReference>
<dbReference type="PANTHER" id="PTHR34203">
    <property type="entry name" value="METHYLTRANSFERASE, FKBM FAMILY PROTEIN"/>
    <property type="match status" value="1"/>
</dbReference>
<dbReference type="InterPro" id="IPR052514">
    <property type="entry name" value="SAM-dependent_MTase"/>
</dbReference>
<organism evidence="2 3">
    <name type="scientific">Microvirga aerophila</name>
    <dbReference type="NCBI Taxonomy" id="670291"/>
    <lineage>
        <taxon>Bacteria</taxon>
        <taxon>Pseudomonadati</taxon>
        <taxon>Pseudomonadota</taxon>
        <taxon>Alphaproteobacteria</taxon>
        <taxon>Hyphomicrobiales</taxon>
        <taxon>Methylobacteriaceae</taxon>
        <taxon>Microvirga</taxon>
    </lineage>
</organism>
<dbReference type="AlphaFoldDB" id="A0A512BT52"/>
<evidence type="ECO:0000313" key="2">
    <source>
        <dbReference type="EMBL" id="GEO14977.1"/>
    </source>
</evidence>
<gene>
    <name evidence="2" type="ORF">MAE02_26730</name>
</gene>
<dbReference type="SUPFAM" id="SSF53335">
    <property type="entry name" value="S-adenosyl-L-methionine-dependent methyltransferases"/>
    <property type="match status" value="1"/>
</dbReference>
<proteinExistence type="predicted"/>
<protein>
    <recommendedName>
        <fullName evidence="1">Methyltransferase FkbM domain-containing protein</fullName>
    </recommendedName>
</protein>
<dbReference type="NCBIfam" id="TIGR01444">
    <property type="entry name" value="fkbM_fam"/>
    <property type="match status" value="1"/>
</dbReference>
<evidence type="ECO:0000313" key="3">
    <source>
        <dbReference type="Proteomes" id="UP000321085"/>
    </source>
</evidence>
<dbReference type="InterPro" id="IPR029063">
    <property type="entry name" value="SAM-dependent_MTases_sf"/>
</dbReference>
<accession>A0A512BT52</accession>
<feature type="domain" description="Methyltransferase FkbM" evidence="1">
    <location>
        <begin position="44"/>
        <end position="172"/>
    </location>
</feature>
<dbReference type="InterPro" id="IPR006342">
    <property type="entry name" value="FkbM_mtfrase"/>
</dbReference>
<evidence type="ECO:0000259" key="1">
    <source>
        <dbReference type="Pfam" id="PF05050"/>
    </source>
</evidence>
<dbReference type="Proteomes" id="UP000321085">
    <property type="component" value="Unassembled WGS sequence"/>
</dbReference>
<comment type="caution">
    <text evidence="2">The sequence shown here is derived from an EMBL/GenBank/DDBJ whole genome shotgun (WGS) entry which is preliminary data.</text>
</comment>
<dbReference type="RefSeq" id="WP_114188256.1">
    <property type="nucleotide sequence ID" value="NZ_BJYU01000033.1"/>
</dbReference>
<dbReference type="PANTHER" id="PTHR34203:SF15">
    <property type="entry name" value="SLL1173 PROTEIN"/>
    <property type="match status" value="1"/>
</dbReference>
<dbReference type="EMBL" id="BJYU01000033">
    <property type="protein sequence ID" value="GEO14977.1"/>
    <property type="molecule type" value="Genomic_DNA"/>
</dbReference>
<sequence length="250" mass="27691">MRGSLRSWLALVRSILVYHGNRERHRRMDALYAQFVKPGDLAFDIGAHVGDRTASFRRLGARVVAMEPQPGPAMILRVLFGRDRAVTLLRKAASGADGDLTLYTNSQNPTVSTLSGEFIKAAQGVRNWEGQSWDGAITVPVTTLDTLIVTYGEPAFIKIDVEGHERDVLSGLTTPVPALCFEFTTIAREVAIACLDRLEEIGEYCYNVSLGESQTFVFPNDVTAQEMRFFIIEAPHIVNSGDVYARRLLD</sequence>
<reference evidence="2 3" key="1">
    <citation type="submission" date="2019-07" db="EMBL/GenBank/DDBJ databases">
        <title>Whole genome shotgun sequence of Microvirga aerophila NBRC 106136.</title>
        <authorList>
            <person name="Hosoyama A."/>
            <person name="Uohara A."/>
            <person name="Ohji S."/>
            <person name="Ichikawa N."/>
        </authorList>
    </citation>
    <scope>NUCLEOTIDE SEQUENCE [LARGE SCALE GENOMIC DNA]</scope>
    <source>
        <strain evidence="2 3">NBRC 106136</strain>
    </source>
</reference>
<keyword evidence="3" id="KW-1185">Reference proteome</keyword>
<name>A0A512BT52_9HYPH</name>
<dbReference type="OrthoDB" id="9814604at2"/>